<name>A0A1X6N2L8_9APHY</name>
<dbReference type="AlphaFoldDB" id="A0A1X6N2L8"/>
<dbReference type="Proteomes" id="UP000194127">
    <property type="component" value="Unassembled WGS sequence"/>
</dbReference>
<protein>
    <submittedName>
        <fullName evidence="1">Uncharacterized protein</fullName>
    </submittedName>
</protein>
<keyword evidence="2" id="KW-1185">Reference proteome</keyword>
<accession>A0A1X6N2L8</accession>
<organism evidence="1 2">
    <name type="scientific">Postia placenta MAD-698-R-SB12</name>
    <dbReference type="NCBI Taxonomy" id="670580"/>
    <lineage>
        <taxon>Eukaryota</taxon>
        <taxon>Fungi</taxon>
        <taxon>Dikarya</taxon>
        <taxon>Basidiomycota</taxon>
        <taxon>Agaricomycotina</taxon>
        <taxon>Agaricomycetes</taxon>
        <taxon>Polyporales</taxon>
        <taxon>Adustoporiaceae</taxon>
        <taxon>Rhodonia</taxon>
    </lineage>
</organism>
<gene>
    <name evidence="1" type="ORF">POSPLADRAFT_1141647</name>
</gene>
<dbReference type="OrthoDB" id="2755069at2759"/>
<evidence type="ECO:0000313" key="2">
    <source>
        <dbReference type="Proteomes" id="UP000194127"/>
    </source>
</evidence>
<dbReference type="RefSeq" id="XP_024339628.1">
    <property type="nucleotide sequence ID" value="XM_024485320.1"/>
</dbReference>
<dbReference type="GeneID" id="36330269"/>
<feature type="non-terminal residue" evidence="1">
    <location>
        <position position="1"/>
    </location>
</feature>
<sequence>ELTVSLSDQHKRTIYSVANSSHLSLPRYQHDKTNIGHIMLLPCLEHFARDWATEEDEEIEHKSAHREGKDL</sequence>
<proteinExistence type="predicted"/>
<dbReference type="EMBL" id="KZ110596">
    <property type="protein sequence ID" value="OSX62834.1"/>
    <property type="molecule type" value="Genomic_DNA"/>
</dbReference>
<evidence type="ECO:0000313" key="1">
    <source>
        <dbReference type="EMBL" id="OSX62834.1"/>
    </source>
</evidence>
<reference evidence="1 2" key="1">
    <citation type="submission" date="2017-04" db="EMBL/GenBank/DDBJ databases">
        <title>Genome Sequence of the Model Brown-Rot Fungus Postia placenta SB12.</title>
        <authorList>
            <consortium name="DOE Joint Genome Institute"/>
            <person name="Gaskell J."/>
            <person name="Kersten P."/>
            <person name="Larrondo L.F."/>
            <person name="Canessa P."/>
            <person name="Martinez D."/>
            <person name="Hibbett D."/>
            <person name="Schmoll M."/>
            <person name="Kubicek C.P."/>
            <person name="Martinez A.T."/>
            <person name="Yadav J."/>
            <person name="Master E."/>
            <person name="Magnuson J.K."/>
            <person name="James T."/>
            <person name="Yaver D."/>
            <person name="Berka R."/>
            <person name="Labutti K."/>
            <person name="Lipzen A."/>
            <person name="Aerts A."/>
            <person name="Barry K."/>
            <person name="Henrissat B."/>
            <person name="Blanchette R."/>
            <person name="Grigoriev I."/>
            <person name="Cullen D."/>
        </authorList>
    </citation>
    <scope>NUCLEOTIDE SEQUENCE [LARGE SCALE GENOMIC DNA]</scope>
    <source>
        <strain evidence="1 2">MAD-698-R-SB12</strain>
    </source>
</reference>